<proteinExistence type="predicted"/>
<dbReference type="EMBL" id="UINC01101629">
    <property type="protein sequence ID" value="SVC62586.1"/>
    <property type="molecule type" value="Genomic_DNA"/>
</dbReference>
<dbReference type="PROSITE" id="PS50005">
    <property type="entry name" value="TPR"/>
    <property type="match status" value="1"/>
</dbReference>
<feature type="non-terminal residue" evidence="1">
    <location>
        <position position="285"/>
    </location>
</feature>
<dbReference type="InterPro" id="IPR011990">
    <property type="entry name" value="TPR-like_helical_dom_sf"/>
</dbReference>
<dbReference type="Pfam" id="PF13174">
    <property type="entry name" value="TPR_6"/>
    <property type="match status" value="1"/>
</dbReference>
<evidence type="ECO:0000313" key="1">
    <source>
        <dbReference type="EMBL" id="SVC62586.1"/>
    </source>
</evidence>
<gene>
    <name evidence="1" type="ORF">METZ01_LOCUS315440</name>
</gene>
<sequence>MNLRFKLIIIFLIFGSVCAQQKYLSPEDIKVEWKNYTTFQRQELVNFATFLYDEEFYERALLVYFQFLYKYPGDELEMAAYFKIGKCYEMMGDWDLAKNYYNRIIERMPSESVASKAAKYQLHYISLETKDHNKIVEKTFGTTDPYDLIFRAYAHFKMLEWEKSKLAFKSAQAAFDHGHYTKLIKSWYSAIKTGENAPLKSKTPALLSSLFPGGGFLYLQQKENAIGTMGASFLITAAIISSSAISQKNKLSLNNNKQMVIPMSGDIVSKESLFHSSSGYLLPGN</sequence>
<accession>A0A382NNC5</accession>
<dbReference type="Gene3D" id="1.25.40.10">
    <property type="entry name" value="Tetratricopeptide repeat domain"/>
    <property type="match status" value="1"/>
</dbReference>
<protein>
    <submittedName>
        <fullName evidence="1">Uncharacterized protein</fullName>
    </submittedName>
</protein>
<name>A0A382NNC5_9ZZZZ</name>
<dbReference type="AlphaFoldDB" id="A0A382NNC5"/>
<dbReference type="SMART" id="SM00028">
    <property type="entry name" value="TPR"/>
    <property type="match status" value="2"/>
</dbReference>
<dbReference type="InterPro" id="IPR019734">
    <property type="entry name" value="TPR_rpt"/>
</dbReference>
<dbReference type="SUPFAM" id="SSF48452">
    <property type="entry name" value="TPR-like"/>
    <property type="match status" value="1"/>
</dbReference>
<reference evidence="1" key="1">
    <citation type="submission" date="2018-05" db="EMBL/GenBank/DDBJ databases">
        <authorList>
            <person name="Lanie J.A."/>
            <person name="Ng W.-L."/>
            <person name="Kazmierczak K.M."/>
            <person name="Andrzejewski T.M."/>
            <person name="Davidsen T.M."/>
            <person name="Wayne K.J."/>
            <person name="Tettelin H."/>
            <person name="Glass J.I."/>
            <person name="Rusch D."/>
            <person name="Podicherti R."/>
            <person name="Tsui H.-C.T."/>
            <person name="Winkler M.E."/>
        </authorList>
    </citation>
    <scope>NUCLEOTIDE SEQUENCE</scope>
</reference>
<organism evidence="1">
    <name type="scientific">marine metagenome</name>
    <dbReference type="NCBI Taxonomy" id="408172"/>
    <lineage>
        <taxon>unclassified sequences</taxon>
        <taxon>metagenomes</taxon>
        <taxon>ecological metagenomes</taxon>
    </lineage>
</organism>